<dbReference type="PANTHER" id="PTHR11361:SF148">
    <property type="entry name" value="DNA MISMATCH REPAIR PROTEIN MSH6"/>
    <property type="match status" value="1"/>
</dbReference>
<gene>
    <name evidence="6" type="ORF">NQ317_006143</name>
</gene>
<keyword evidence="2" id="KW-0547">Nucleotide-binding</keyword>
<evidence type="ECO:0000256" key="1">
    <source>
        <dbReference type="ARBA" id="ARBA00006271"/>
    </source>
</evidence>
<sequence length="359" mass="40194">MLADMLKAEEERAKIIWDLNRRIFERLSERQKEFDQVIQCLTILDVLCSLAEYARTFSQDICIPDLKPLSEDPKIILKGGRHPCVPNLESFVPNDTQMGVDGHPNILILTGPNMGGKSTLMRQVAVIAVMAQIGSFVPAASCELTLIDRIFTRLGAQDDIVHGQSTFFVELAEASSMLQHAFKHSLLLIDELGRGTSTHDGNAIATAYVDKLTTIGCRTIFSTHYHSLVDHYVGRNDVQLGHMACMVENDEDPTQESVTFLYKLAEGRCPKSYGFNVARLAGLDRQIILRGREIAKGLEEECRLRDVFHSIFTSKNMSTALGNQNDYILIIKPGYMVIIKLPVSELVRAEEIVNINYTH</sequence>
<feature type="domain" description="DNA mismatch repair proteins mutS family" evidence="5">
    <location>
        <begin position="185"/>
        <end position="201"/>
    </location>
</feature>
<dbReference type="InterPro" id="IPR036187">
    <property type="entry name" value="DNA_mismatch_repair_MutS_sf"/>
</dbReference>
<protein>
    <recommendedName>
        <fullName evidence="5">DNA mismatch repair proteins mutS family domain-containing protein</fullName>
    </recommendedName>
</protein>
<comment type="similarity">
    <text evidence="1">Belongs to the DNA mismatch repair MutS family.</text>
</comment>
<evidence type="ECO:0000313" key="7">
    <source>
        <dbReference type="Proteomes" id="UP001162164"/>
    </source>
</evidence>
<dbReference type="InterPro" id="IPR000432">
    <property type="entry name" value="DNA_mismatch_repair_MutS_C"/>
</dbReference>
<dbReference type="PROSITE" id="PS00486">
    <property type="entry name" value="DNA_MISMATCH_REPAIR_2"/>
    <property type="match status" value="1"/>
</dbReference>
<dbReference type="SUPFAM" id="SSF48334">
    <property type="entry name" value="DNA repair protein MutS, domain III"/>
    <property type="match status" value="1"/>
</dbReference>
<evidence type="ECO:0000256" key="3">
    <source>
        <dbReference type="ARBA" id="ARBA00022840"/>
    </source>
</evidence>
<dbReference type="EMBL" id="JAPWTJ010000035">
    <property type="protein sequence ID" value="KAJ8984483.1"/>
    <property type="molecule type" value="Genomic_DNA"/>
</dbReference>
<keyword evidence="7" id="KW-1185">Reference proteome</keyword>
<evidence type="ECO:0000313" key="6">
    <source>
        <dbReference type="EMBL" id="KAJ8984483.1"/>
    </source>
</evidence>
<dbReference type="PANTHER" id="PTHR11361">
    <property type="entry name" value="DNA MISMATCH REPAIR PROTEIN MUTS FAMILY MEMBER"/>
    <property type="match status" value="1"/>
</dbReference>
<dbReference type="Gene3D" id="3.40.50.300">
    <property type="entry name" value="P-loop containing nucleotide triphosphate hydrolases"/>
    <property type="match status" value="1"/>
</dbReference>
<dbReference type="InterPro" id="IPR045076">
    <property type="entry name" value="MutS"/>
</dbReference>
<dbReference type="Pfam" id="PF00488">
    <property type="entry name" value="MutS_V"/>
    <property type="match status" value="1"/>
</dbReference>
<comment type="caution">
    <text evidence="6">The sequence shown here is derived from an EMBL/GenBank/DDBJ whole genome shotgun (WGS) entry which is preliminary data.</text>
</comment>
<evidence type="ECO:0000256" key="2">
    <source>
        <dbReference type="ARBA" id="ARBA00022741"/>
    </source>
</evidence>
<keyword evidence="3" id="KW-0067">ATP-binding</keyword>
<dbReference type="SUPFAM" id="SSF52540">
    <property type="entry name" value="P-loop containing nucleoside triphosphate hydrolases"/>
    <property type="match status" value="1"/>
</dbReference>
<evidence type="ECO:0000256" key="4">
    <source>
        <dbReference type="ARBA" id="ARBA00023125"/>
    </source>
</evidence>
<name>A0ABQ9K1I3_9CUCU</name>
<dbReference type="InterPro" id="IPR027417">
    <property type="entry name" value="P-loop_NTPase"/>
</dbReference>
<accession>A0ABQ9K1I3</accession>
<keyword evidence="4" id="KW-0238">DNA-binding</keyword>
<evidence type="ECO:0000259" key="5">
    <source>
        <dbReference type="PROSITE" id="PS00486"/>
    </source>
</evidence>
<reference evidence="6" key="1">
    <citation type="journal article" date="2023" name="Insect Mol. Biol.">
        <title>Genome sequencing provides insights into the evolution of gene families encoding plant cell wall-degrading enzymes in longhorned beetles.</title>
        <authorList>
            <person name="Shin N.R."/>
            <person name="Okamura Y."/>
            <person name="Kirsch R."/>
            <person name="Pauchet Y."/>
        </authorList>
    </citation>
    <scope>NUCLEOTIDE SEQUENCE</scope>
    <source>
        <strain evidence="6">MMC_N1</strain>
    </source>
</reference>
<dbReference type="SMART" id="SM00534">
    <property type="entry name" value="MUTSac"/>
    <property type="match status" value="1"/>
</dbReference>
<organism evidence="6 7">
    <name type="scientific">Molorchus minor</name>
    <dbReference type="NCBI Taxonomy" id="1323400"/>
    <lineage>
        <taxon>Eukaryota</taxon>
        <taxon>Metazoa</taxon>
        <taxon>Ecdysozoa</taxon>
        <taxon>Arthropoda</taxon>
        <taxon>Hexapoda</taxon>
        <taxon>Insecta</taxon>
        <taxon>Pterygota</taxon>
        <taxon>Neoptera</taxon>
        <taxon>Endopterygota</taxon>
        <taxon>Coleoptera</taxon>
        <taxon>Polyphaga</taxon>
        <taxon>Cucujiformia</taxon>
        <taxon>Chrysomeloidea</taxon>
        <taxon>Cerambycidae</taxon>
        <taxon>Lamiinae</taxon>
        <taxon>Monochamini</taxon>
        <taxon>Molorchus</taxon>
    </lineage>
</organism>
<proteinExistence type="inferred from homology"/>
<dbReference type="Proteomes" id="UP001162164">
    <property type="component" value="Unassembled WGS sequence"/>
</dbReference>